<dbReference type="KEGG" id="mpsy:CEK71_16755"/>
<dbReference type="Proteomes" id="UP000237423">
    <property type="component" value="Unassembled WGS sequence"/>
</dbReference>
<keyword evidence="1" id="KW-0732">Signal</keyword>
<evidence type="ECO:0000313" key="5">
    <source>
        <dbReference type="Proteomes" id="UP000237423"/>
    </source>
</evidence>
<evidence type="ECO:0000313" key="2">
    <source>
        <dbReference type="EMBL" id="ASF47578.1"/>
    </source>
</evidence>
<reference evidence="3 5" key="2">
    <citation type="submission" date="2017-11" db="EMBL/GenBank/DDBJ databases">
        <title>Draft Genome Sequence of Methylobacter psychrotolerans Sph1T, an Obligate Methanotroph from Low-Temperature Environments.</title>
        <authorList>
            <person name="Oshkin I.Y."/>
            <person name="Miroshnikov K."/>
            <person name="Belova S.E."/>
            <person name="Korzhenkov A."/>
            <person name="Toshchakov S.V."/>
            <person name="Dedysh S.N."/>
        </authorList>
    </citation>
    <scope>NUCLEOTIDE SEQUENCE [LARGE SCALE GENOMIC DNA]</scope>
    <source>
        <strain evidence="3 5">Sph1</strain>
    </source>
</reference>
<gene>
    <name evidence="3" type="ORF">AADEFJLK_00129</name>
    <name evidence="2" type="ORF">CEK71_16755</name>
</gene>
<evidence type="ECO:0000313" key="3">
    <source>
        <dbReference type="EMBL" id="POZ53116.1"/>
    </source>
</evidence>
<evidence type="ECO:0000313" key="4">
    <source>
        <dbReference type="Proteomes" id="UP000197019"/>
    </source>
</evidence>
<dbReference type="OrthoDB" id="122397at2"/>
<proteinExistence type="predicted"/>
<keyword evidence="4" id="KW-1185">Reference proteome</keyword>
<protein>
    <recommendedName>
        <fullName evidence="6">PEP-CTERM sorting domain-containing protein</fullName>
    </recommendedName>
</protein>
<dbReference type="Proteomes" id="UP000197019">
    <property type="component" value="Chromosome"/>
</dbReference>
<evidence type="ECO:0008006" key="6">
    <source>
        <dbReference type="Google" id="ProtNLM"/>
    </source>
</evidence>
<name>A0A1Z4C211_9GAMM</name>
<dbReference type="EMBL" id="CP022129">
    <property type="protein sequence ID" value="ASF47578.1"/>
    <property type="molecule type" value="Genomic_DNA"/>
</dbReference>
<dbReference type="AlphaFoldDB" id="A0A1Z4C211"/>
<dbReference type="EMBL" id="PGFZ01000001">
    <property type="protein sequence ID" value="POZ53116.1"/>
    <property type="molecule type" value="Genomic_DNA"/>
</dbReference>
<evidence type="ECO:0000256" key="1">
    <source>
        <dbReference type="SAM" id="SignalP"/>
    </source>
</evidence>
<feature type="signal peptide" evidence="1">
    <location>
        <begin position="1"/>
        <end position="26"/>
    </location>
</feature>
<dbReference type="RefSeq" id="WP_088620450.1">
    <property type="nucleotide sequence ID" value="NZ_CP022129.1"/>
</dbReference>
<organism evidence="2 4">
    <name type="scientific">Methylovulum psychrotolerans</name>
    <dbReference type="NCBI Taxonomy" id="1704499"/>
    <lineage>
        <taxon>Bacteria</taxon>
        <taxon>Pseudomonadati</taxon>
        <taxon>Pseudomonadota</taxon>
        <taxon>Gammaproteobacteria</taxon>
        <taxon>Methylococcales</taxon>
        <taxon>Methylococcaceae</taxon>
        <taxon>Methylovulum</taxon>
    </lineage>
</organism>
<reference evidence="2 4" key="1">
    <citation type="submission" date="2017-06" db="EMBL/GenBank/DDBJ databases">
        <title>Genome Sequencing of the methanotroph Methylovulum psychrotolerants str. HV10-M2 isolated from a high-altitude environment.</title>
        <authorList>
            <person name="Mateos-Rivera A."/>
        </authorList>
    </citation>
    <scope>NUCLEOTIDE SEQUENCE [LARGE SCALE GENOMIC DNA]</scope>
    <source>
        <strain evidence="2 4">HV10_M2</strain>
    </source>
</reference>
<sequence length="250" mass="25622">MSFINKINLAITSSLLLFALATPASAANLTVTNVTLPSGTPFNLTISGGTLGSTPRTVTTPYAGQIVLQTNELGAIGTWCVDDLHTIYLNSHYTYTTGLLNTDSMGSTIASSHALGSQQIHDVMALATYGNQLLATTASGINRNMLSGEIQAAIWSVIYGATVTASGADVSGVSALTFNNGVQALKNLAPSLPTGPAVALFNLAADGTILAQSLIGSSTQLAQLVPTPNALALMSVVLIAGATLRKRHHG</sequence>
<feature type="chain" id="PRO_5036031045" description="PEP-CTERM sorting domain-containing protein" evidence="1">
    <location>
        <begin position="27"/>
        <end position="250"/>
    </location>
</feature>
<accession>A0A1Z4C211</accession>